<comment type="similarity">
    <text evidence="4 5">Belongs to the glutamine synthetase family.</text>
</comment>
<sequence length="476" mass="51485">MPSTEAAPVAVADLETLPTIAASPGADEFGAYVAREGVPDIVEVLLPDTHGVLRGKWIPGTAGGKIWTDGVAIPLSIFGLDIWGREVMETGLHMETGDRDGICRPVPGTLTPVPWSPRPAAQVMITMHEPLHPADGRGGERPWELDPRHKLARQVERLATLGLSPCVAFELEFYLMKQQPGPDGAPEPVFPARGLARQNMYAMSDLDAYAALLHEVRQAARIQGLPADTVISEAAPGQYEVNLYHRTDAMAAADDAILLRRLIDGVARKHGLRASFMAKPLLDFAGSGMHVHVSLMDRTGTNAFGKGEEGEALLRHAAAGLLSTMADTALFYVPSFNGYRRLVPGSYAPTGISWGYDNRSVAVRVPNGPPKARRLEHRIAGADAHPHLVLAGILGGMLEGIERKLEPPAPLVGDAYSTETPLLSPEMGEAIRRFAASDFVARAYGAEYRRVFAIMKEAELSAFQRSINPLEYETYL</sequence>
<dbReference type="GO" id="GO:0004356">
    <property type="term" value="F:glutamine synthetase activity"/>
    <property type="evidence" value="ECO:0007669"/>
    <property type="project" value="InterPro"/>
</dbReference>
<comment type="caution">
    <text evidence="7">The sequence shown here is derived from an EMBL/GenBank/DDBJ whole genome shotgun (WGS) entry which is preliminary data.</text>
</comment>
<dbReference type="PANTHER" id="PTHR43785:SF12">
    <property type="entry name" value="TYPE-1 GLUTAMINE SYNTHETASE 2"/>
    <property type="match status" value="1"/>
</dbReference>
<reference evidence="7" key="2">
    <citation type="submission" date="2023-01" db="EMBL/GenBank/DDBJ databases">
        <authorList>
            <person name="Sun Q."/>
            <person name="Evtushenko L."/>
        </authorList>
    </citation>
    <scope>NUCLEOTIDE SEQUENCE</scope>
    <source>
        <strain evidence="7">VKM B-2789</strain>
    </source>
</reference>
<dbReference type="SMART" id="SM01230">
    <property type="entry name" value="Gln-synt_C"/>
    <property type="match status" value="1"/>
</dbReference>
<dbReference type="InterPro" id="IPR014746">
    <property type="entry name" value="Gln_synth/guanido_kin_cat_dom"/>
</dbReference>
<evidence type="ECO:0000313" key="7">
    <source>
        <dbReference type="EMBL" id="GLK86002.1"/>
    </source>
</evidence>
<dbReference type="InterPro" id="IPR036651">
    <property type="entry name" value="Gln_synt_N_sf"/>
</dbReference>
<keyword evidence="2" id="KW-0436">Ligase</keyword>
<dbReference type="PANTHER" id="PTHR43785">
    <property type="entry name" value="GAMMA-GLUTAMYLPUTRESCINE SYNTHETASE"/>
    <property type="match status" value="1"/>
</dbReference>
<accession>A0A9W6JZ95</accession>
<keyword evidence="3" id="KW-0460">Magnesium</keyword>
<dbReference type="GO" id="GO:0006542">
    <property type="term" value="P:glutamine biosynthetic process"/>
    <property type="evidence" value="ECO:0007669"/>
    <property type="project" value="InterPro"/>
</dbReference>
<dbReference type="AlphaFoldDB" id="A0A9W6JZ95"/>
<proteinExistence type="inferred from homology"/>
<dbReference type="Gene3D" id="3.10.20.70">
    <property type="entry name" value="Glutamine synthetase, N-terminal domain"/>
    <property type="match status" value="1"/>
</dbReference>
<dbReference type="RefSeq" id="WP_213359954.1">
    <property type="nucleotide sequence ID" value="NZ_BSFM01000017.1"/>
</dbReference>
<dbReference type="PROSITE" id="PS00181">
    <property type="entry name" value="GLNA_ATP"/>
    <property type="match status" value="1"/>
</dbReference>
<dbReference type="Pfam" id="PF00120">
    <property type="entry name" value="Gln-synt_C"/>
    <property type="match status" value="1"/>
</dbReference>
<gene>
    <name evidence="7" type="ORF">GCM10017653_40720</name>
</gene>
<dbReference type="EMBL" id="BSFM01000017">
    <property type="protein sequence ID" value="GLK86002.1"/>
    <property type="molecule type" value="Genomic_DNA"/>
</dbReference>
<evidence type="ECO:0000256" key="3">
    <source>
        <dbReference type="ARBA" id="ARBA00022842"/>
    </source>
</evidence>
<dbReference type="InterPro" id="IPR008146">
    <property type="entry name" value="Gln_synth_cat_dom"/>
</dbReference>
<evidence type="ECO:0000256" key="4">
    <source>
        <dbReference type="PROSITE-ProRule" id="PRU01331"/>
    </source>
</evidence>
<organism evidence="7 8">
    <name type="scientific">Ancylobacter defluvii</name>
    <dbReference type="NCBI Taxonomy" id="1282440"/>
    <lineage>
        <taxon>Bacteria</taxon>
        <taxon>Pseudomonadati</taxon>
        <taxon>Pseudomonadota</taxon>
        <taxon>Alphaproteobacteria</taxon>
        <taxon>Hyphomicrobiales</taxon>
        <taxon>Xanthobacteraceae</taxon>
        <taxon>Ancylobacter</taxon>
    </lineage>
</organism>
<name>A0A9W6JZ95_9HYPH</name>
<evidence type="ECO:0000256" key="5">
    <source>
        <dbReference type="RuleBase" id="RU000384"/>
    </source>
</evidence>
<feature type="domain" description="GS catalytic" evidence="6">
    <location>
        <begin position="147"/>
        <end position="476"/>
    </location>
</feature>
<keyword evidence="8" id="KW-1185">Reference proteome</keyword>
<dbReference type="PROSITE" id="PS51987">
    <property type="entry name" value="GS_CATALYTIC"/>
    <property type="match status" value="1"/>
</dbReference>
<dbReference type="SUPFAM" id="SSF54368">
    <property type="entry name" value="Glutamine synthetase, N-terminal domain"/>
    <property type="match status" value="1"/>
</dbReference>
<reference evidence="7" key="1">
    <citation type="journal article" date="2014" name="Int. J. Syst. Evol. Microbiol.">
        <title>Complete genome sequence of Corynebacterium casei LMG S-19264T (=DSM 44701T), isolated from a smear-ripened cheese.</title>
        <authorList>
            <consortium name="US DOE Joint Genome Institute (JGI-PGF)"/>
            <person name="Walter F."/>
            <person name="Albersmeier A."/>
            <person name="Kalinowski J."/>
            <person name="Ruckert C."/>
        </authorList>
    </citation>
    <scope>NUCLEOTIDE SEQUENCE</scope>
    <source>
        <strain evidence="7">VKM B-2789</strain>
    </source>
</reference>
<dbReference type="Gene3D" id="3.30.590.10">
    <property type="entry name" value="Glutamine synthetase/guanido kinase, catalytic domain"/>
    <property type="match status" value="1"/>
</dbReference>
<dbReference type="Proteomes" id="UP001143330">
    <property type="component" value="Unassembled WGS sequence"/>
</dbReference>
<dbReference type="SUPFAM" id="SSF55931">
    <property type="entry name" value="Glutamine synthetase/guanido kinase"/>
    <property type="match status" value="1"/>
</dbReference>
<dbReference type="GO" id="GO:0006598">
    <property type="term" value="P:polyamine catabolic process"/>
    <property type="evidence" value="ECO:0007669"/>
    <property type="project" value="TreeGrafter"/>
</dbReference>
<evidence type="ECO:0000313" key="8">
    <source>
        <dbReference type="Proteomes" id="UP001143330"/>
    </source>
</evidence>
<dbReference type="InterPro" id="IPR027303">
    <property type="entry name" value="Gln_synth_gly_rich_site"/>
</dbReference>
<comment type="cofactor">
    <cofactor evidence="1">
        <name>Mg(2+)</name>
        <dbReference type="ChEBI" id="CHEBI:18420"/>
    </cofactor>
</comment>
<evidence type="ECO:0000259" key="6">
    <source>
        <dbReference type="PROSITE" id="PS51987"/>
    </source>
</evidence>
<evidence type="ECO:0000256" key="1">
    <source>
        <dbReference type="ARBA" id="ARBA00001946"/>
    </source>
</evidence>
<protein>
    <submittedName>
        <fullName evidence="7">Glutamine synthetase</fullName>
    </submittedName>
</protein>
<evidence type="ECO:0000256" key="2">
    <source>
        <dbReference type="ARBA" id="ARBA00022598"/>
    </source>
</evidence>